<sequence length="144" mass="16849">MISRKKSPPQFVLTENAPPIPTIRLPKSLPTEMSLTNRNPTDARMEVETSVTRKHSIVLLESSLSRSIKISEKRDYHPYRYSLHPVYRPLPTSEASQLTPRSAVILNGHWITMAFQRHEWIHLIQLWWISDERLQTTDLQQLLK</sequence>
<dbReference type="AlphaFoldDB" id="A0A4Y2EMM3"/>
<dbReference type="Proteomes" id="UP000499080">
    <property type="component" value="Unassembled WGS sequence"/>
</dbReference>
<dbReference type="EMBL" id="BGPR01000631">
    <property type="protein sequence ID" value="GBM29266.1"/>
    <property type="molecule type" value="Genomic_DNA"/>
</dbReference>
<gene>
    <name evidence="1" type="ORF">AVEN_155219_1</name>
</gene>
<reference evidence="1 2" key="1">
    <citation type="journal article" date="2019" name="Sci. Rep.">
        <title>Orb-weaving spider Araneus ventricosus genome elucidates the spidroin gene catalogue.</title>
        <authorList>
            <person name="Kono N."/>
            <person name="Nakamura H."/>
            <person name="Ohtoshi R."/>
            <person name="Moran D.A.P."/>
            <person name="Shinohara A."/>
            <person name="Yoshida Y."/>
            <person name="Fujiwara M."/>
            <person name="Mori M."/>
            <person name="Tomita M."/>
            <person name="Arakawa K."/>
        </authorList>
    </citation>
    <scope>NUCLEOTIDE SEQUENCE [LARGE SCALE GENOMIC DNA]</scope>
</reference>
<keyword evidence="2" id="KW-1185">Reference proteome</keyword>
<comment type="caution">
    <text evidence="1">The sequence shown here is derived from an EMBL/GenBank/DDBJ whole genome shotgun (WGS) entry which is preliminary data.</text>
</comment>
<proteinExistence type="predicted"/>
<organism evidence="1 2">
    <name type="scientific">Araneus ventricosus</name>
    <name type="common">Orbweaver spider</name>
    <name type="synonym">Epeira ventricosa</name>
    <dbReference type="NCBI Taxonomy" id="182803"/>
    <lineage>
        <taxon>Eukaryota</taxon>
        <taxon>Metazoa</taxon>
        <taxon>Ecdysozoa</taxon>
        <taxon>Arthropoda</taxon>
        <taxon>Chelicerata</taxon>
        <taxon>Arachnida</taxon>
        <taxon>Araneae</taxon>
        <taxon>Araneomorphae</taxon>
        <taxon>Entelegynae</taxon>
        <taxon>Araneoidea</taxon>
        <taxon>Araneidae</taxon>
        <taxon>Araneus</taxon>
    </lineage>
</organism>
<accession>A0A4Y2EMM3</accession>
<name>A0A4Y2EMM3_ARAVE</name>
<evidence type="ECO:0000313" key="2">
    <source>
        <dbReference type="Proteomes" id="UP000499080"/>
    </source>
</evidence>
<evidence type="ECO:0000313" key="1">
    <source>
        <dbReference type="EMBL" id="GBM29266.1"/>
    </source>
</evidence>
<protein>
    <submittedName>
        <fullName evidence="1">Uncharacterized protein</fullName>
    </submittedName>
</protein>